<evidence type="ECO:0000256" key="4">
    <source>
        <dbReference type="ARBA" id="ARBA00023136"/>
    </source>
</evidence>
<dbReference type="WBParaSite" id="HNAJ_0000250501-mRNA-1">
    <property type="protein sequence ID" value="HNAJ_0000250501-mRNA-1"/>
    <property type="gene ID" value="HNAJ_0000250501"/>
</dbReference>
<evidence type="ECO:0000256" key="5">
    <source>
        <dbReference type="SAM" id="Phobius"/>
    </source>
</evidence>
<comment type="subcellular location">
    <subcellularLocation>
        <location evidence="1">Membrane</location>
        <topology evidence="1">Multi-pass membrane protein</topology>
    </subcellularLocation>
</comment>
<evidence type="ECO:0000313" key="8">
    <source>
        <dbReference type="WBParaSite" id="HNAJ_0000250501-mRNA-1"/>
    </source>
</evidence>
<proteinExistence type="predicted"/>
<dbReference type="EMBL" id="UZAE01001231">
    <property type="protein sequence ID" value="VDN98363.1"/>
    <property type="molecule type" value="Genomic_DNA"/>
</dbReference>
<evidence type="ECO:0000256" key="3">
    <source>
        <dbReference type="ARBA" id="ARBA00022989"/>
    </source>
</evidence>
<reference evidence="8" key="1">
    <citation type="submission" date="2017-02" db="UniProtKB">
        <authorList>
            <consortium name="WormBaseParasite"/>
        </authorList>
    </citation>
    <scope>IDENTIFICATION</scope>
</reference>
<name>A0A0R3T617_RODNA</name>
<feature type="transmembrane region" description="Helical" evidence="5">
    <location>
        <begin position="159"/>
        <end position="184"/>
    </location>
</feature>
<dbReference type="OrthoDB" id="10033535at2759"/>
<dbReference type="Proteomes" id="UP000278807">
    <property type="component" value="Unassembled WGS sequence"/>
</dbReference>
<dbReference type="InterPro" id="IPR018499">
    <property type="entry name" value="Tetraspanin/Peripherin"/>
</dbReference>
<accession>A0A0R3T617</accession>
<gene>
    <name evidence="6" type="ORF">HNAJ_LOCUS2504</name>
</gene>
<dbReference type="GO" id="GO:0016020">
    <property type="term" value="C:membrane"/>
    <property type="evidence" value="ECO:0007669"/>
    <property type="project" value="UniProtKB-SubCell"/>
</dbReference>
<dbReference type="Gene3D" id="1.10.1450.10">
    <property type="entry name" value="Tetraspanin"/>
    <property type="match status" value="1"/>
</dbReference>
<feature type="transmembrane region" description="Helical" evidence="5">
    <location>
        <begin position="44"/>
        <end position="71"/>
    </location>
</feature>
<evidence type="ECO:0000313" key="6">
    <source>
        <dbReference type="EMBL" id="VDN98363.1"/>
    </source>
</evidence>
<sequence>MCMGFGGFIYYKLNGGIIITSVHALPIFIIVLGVLLFSVSVFGFLGAVFFAFLLIMVILTEIVAGIISIVYEDMTAETFSQFFIDSIHLWESTKSEAVLRSLRGIQDWLHCCGGNKSADWKGNQVQFCCKNSSSNCQAVADQYQVGCGVRFQEKVGDEAVGVGITLLIICLIEIISAFFAFNLAKAGRSQ</sequence>
<dbReference type="STRING" id="102285.A0A0R3T617"/>
<dbReference type="Pfam" id="PF00335">
    <property type="entry name" value="Tetraspanin"/>
    <property type="match status" value="1"/>
</dbReference>
<reference evidence="6 7" key="2">
    <citation type="submission" date="2018-11" db="EMBL/GenBank/DDBJ databases">
        <authorList>
            <consortium name="Pathogen Informatics"/>
        </authorList>
    </citation>
    <scope>NUCLEOTIDE SEQUENCE [LARGE SCALE GENOMIC DNA]</scope>
</reference>
<feature type="transmembrane region" description="Helical" evidence="5">
    <location>
        <begin position="15"/>
        <end position="37"/>
    </location>
</feature>
<keyword evidence="3 5" id="KW-1133">Transmembrane helix</keyword>
<keyword evidence="4 5" id="KW-0472">Membrane</keyword>
<evidence type="ECO:0000256" key="2">
    <source>
        <dbReference type="ARBA" id="ARBA00022692"/>
    </source>
</evidence>
<keyword evidence="2 5" id="KW-0812">Transmembrane</keyword>
<protein>
    <submittedName>
        <fullName evidence="8">Tetraspanin</fullName>
    </submittedName>
</protein>
<keyword evidence="7" id="KW-1185">Reference proteome</keyword>
<evidence type="ECO:0000256" key="1">
    <source>
        <dbReference type="ARBA" id="ARBA00004141"/>
    </source>
</evidence>
<dbReference type="InterPro" id="IPR008952">
    <property type="entry name" value="Tetraspanin_EC2_sf"/>
</dbReference>
<dbReference type="AlphaFoldDB" id="A0A0R3T617"/>
<organism evidence="8">
    <name type="scientific">Rodentolepis nana</name>
    <name type="common">Dwarf tapeworm</name>
    <name type="synonym">Hymenolepis nana</name>
    <dbReference type="NCBI Taxonomy" id="102285"/>
    <lineage>
        <taxon>Eukaryota</taxon>
        <taxon>Metazoa</taxon>
        <taxon>Spiralia</taxon>
        <taxon>Lophotrochozoa</taxon>
        <taxon>Platyhelminthes</taxon>
        <taxon>Cestoda</taxon>
        <taxon>Eucestoda</taxon>
        <taxon>Cyclophyllidea</taxon>
        <taxon>Hymenolepididae</taxon>
        <taxon>Rodentolepis</taxon>
    </lineage>
</organism>
<dbReference type="SUPFAM" id="SSF48652">
    <property type="entry name" value="Tetraspanin"/>
    <property type="match status" value="1"/>
</dbReference>
<evidence type="ECO:0000313" key="7">
    <source>
        <dbReference type="Proteomes" id="UP000278807"/>
    </source>
</evidence>